<dbReference type="InterPro" id="IPR000163">
    <property type="entry name" value="Prohibitin"/>
</dbReference>
<protein>
    <submittedName>
        <fullName evidence="5">Prohibitin family protein</fullName>
    </submittedName>
</protein>
<dbReference type="PANTHER" id="PTHR23222">
    <property type="entry name" value="PROHIBITIN"/>
    <property type="match status" value="1"/>
</dbReference>
<accession>A0ABV0JV54</accession>
<dbReference type="RefSeq" id="WP_190423137.1">
    <property type="nucleotide sequence ID" value="NZ_JAMPKK010000067.1"/>
</dbReference>
<evidence type="ECO:0000256" key="1">
    <source>
        <dbReference type="ARBA" id="ARBA00004370"/>
    </source>
</evidence>
<organism evidence="5 6">
    <name type="scientific">Funiculus sociatus GB2-A5</name>
    <dbReference type="NCBI Taxonomy" id="2933946"/>
    <lineage>
        <taxon>Bacteria</taxon>
        <taxon>Bacillati</taxon>
        <taxon>Cyanobacteriota</taxon>
        <taxon>Cyanophyceae</taxon>
        <taxon>Coleofasciculales</taxon>
        <taxon>Coleofasciculaceae</taxon>
        <taxon>Funiculus</taxon>
    </lineage>
</organism>
<reference evidence="5 6" key="1">
    <citation type="submission" date="2022-04" db="EMBL/GenBank/DDBJ databases">
        <title>Positive selection, recombination, and allopatry shape intraspecific diversity of widespread and dominant cyanobacteria.</title>
        <authorList>
            <person name="Wei J."/>
            <person name="Shu W."/>
            <person name="Hu C."/>
        </authorList>
    </citation>
    <scope>NUCLEOTIDE SEQUENCE [LARGE SCALE GENOMIC DNA]</scope>
    <source>
        <strain evidence="5 6">GB2-A5</strain>
    </source>
</reference>
<dbReference type="CDD" id="cd03401">
    <property type="entry name" value="SPFH_prohibitin"/>
    <property type="match status" value="1"/>
</dbReference>
<dbReference type="InterPro" id="IPR001107">
    <property type="entry name" value="Band_7"/>
</dbReference>
<dbReference type="SMART" id="SM00244">
    <property type="entry name" value="PHB"/>
    <property type="match status" value="1"/>
</dbReference>
<gene>
    <name evidence="5" type="ORF">NDI37_23115</name>
</gene>
<dbReference type="InterPro" id="IPR036013">
    <property type="entry name" value="Band_7/SPFH_dom_sf"/>
</dbReference>
<feature type="domain" description="Band 7" evidence="4">
    <location>
        <begin position="50"/>
        <end position="210"/>
    </location>
</feature>
<evidence type="ECO:0000313" key="6">
    <source>
        <dbReference type="Proteomes" id="UP001442494"/>
    </source>
</evidence>
<keyword evidence="2 3" id="KW-0472">Membrane</keyword>
<comment type="caution">
    <text evidence="5">The sequence shown here is derived from an EMBL/GenBank/DDBJ whole genome shotgun (WGS) entry which is preliminary data.</text>
</comment>
<dbReference type="PANTHER" id="PTHR23222:SF1">
    <property type="entry name" value="PROHIBITIN-2"/>
    <property type="match status" value="1"/>
</dbReference>
<keyword evidence="6" id="KW-1185">Reference proteome</keyword>
<name>A0ABV0JV54_9CYAN</name>
<proteinExistence type="predicted"/>
<keyword evidence="3" id="KW-1133">Transmembrane helix</keyword>
<evidence type="ECO:0000256" key="2">
    <source>
        <dbReference type="ARBA" id="ARBA00023136"/>
    </source>
</evidence>
<sequence length="305" mass="33517">MSFIASLLITLISILVFFNAGKVKNERGRLAVQAIATLVGAIAALSTVFRSLLIIPAGNIGVVESLGRVSERTLNPGVHLVNPFTEVEIFSTRLKDVKETIEATSQEGLAFNIDVTLQYKLDPQKAAEVYKNIGTEEGDIITSRFRSLVREITASYPAVAIYSTKRQEVANQLRQRLSEQLLPLGFVVEEALLREVKLPDTLQAAIEQKLQVEQQSQQMKFTLEKERQEAERKRIEARGISDSQKIISQGLSDRMLQLRAIEATEKLAQSPNSKIVVMGGQGQGGLPILLQPEIGTSTNAAAPRP</sequence>
<dbReference type="Pfam" id="PF01145">
    <property type="entry name" value="Band_7"/>
    <property type="match status" value="1"/>
</dbReference>
<comment type="subcellular location">
    <subcellularLocation>
        <location evidence="1">Membrane</location>
    </subcellularLocation>
</comment>
<dbReference type="EMBL" id="JAMPKK010000067">
    <property type="protein sequence ID" value="MEP0867344.1"/>
    <property type="molecule type" value="Genomic_DNA"/>
</dbReference>
<dbReference type="SUPFAM" id="SSF117892">
    <property type="entry name" value="Band 7/SPFH domain"/>
    <property type="match status" value="1"/>
</dbReference>
<evidence type="ECO:0000313" key="5">
    <source>
        <dbReference type="EMBL" id="MEP0867344.1"/>
    </source>
</evidence>
<keyword evidence="3" id="KW-0812">Transmembrane</keyword>
<dbReference type="Proteomes" id="UP001442494">
    <property type="component" value="Unassembled WGS sequence"/>
</dbReference>
<dbReference type="Gene3D" id="3.30.479.30">
    <property type="entry name" value="Band 7 domain"/>
    <property type="match status" value="1"/>
</dbReference>
<feature type="transmembrane region" description="Helical" evidence="3">
    <location>
        <begin position="30"/>
        <end position="49"/>
    </location>
</feature>
<evidence type="ECO:0000256" key="3">
    <source>
        <dbReference type="SAM" id="Phobius"/>
    </source>
</evidence>
<evidence type="ECO:0000259" key="4">
    <source>
        <dbReference type="SMART" id="SM00244"/>
    </source>
</evidence>